<keyword evidence="2" id="KW-1185">Reference proteome</keyword>
<dbReference type="KEGG" id="bsed:DN745_02030"/>
<evidence type="ECO:0000313" key="2">
    <source>
        <dbReference type="Proteomes" id="UP000249799"/>
    </source>
</evidence>
<protein>
    <submittedName>
        <fullName evidence="1">Uncharacterized protein</fullName>
    </submittedName>
</protein>
<dbReference type="RefSeq" id="WP_111331697.1">
    <property type="nucleotide sequence ID" value="NZ_CP030032.1"/>
</dbReference>
<evidence type="ECO:0000313" key="1">
    <source>
        <dbReference type="EMBL" id="AWV88179.1"/>
    </source>
</evidence>
<name>A0A2Z4FGW7_9DELT</name>
<dbReference type="AlphaFoldDB" id="A0A2Z4FGW7"/>
<dbReference type="PANTHER" id="PTHR47380:SF4">
    <property type="entry name" value="OS02G0533000 PROTEIN"/>
    <property type="match status" value="1"/>
</dbReference>
<reference evidence="1 2" key="1">
    <citation type="submission" date="2018-06" db="EMBL/GenBank/DDBJ databases">
        <title>Lujinxingia sediminis gen. nov. sp. nov., a new facultative anaerobic member of the class Deltaproteobacteria, and proposal of Lujinxingaceae fam. nov.</title>
        <authorList>
            <person name="Guo L.-Y."/>
            <person name="Li C.-M."/>
            <person name="Wang S."/>
            <person name="Du Z.-J."/>
        </authorList>
    </citation>
    <scope>NUCLEOTIDE SEQUENCE [LARGE SCALE GENOMIC DNA]</scope>
    <source>
        <strain evidence="1 2">FA350</strain>
    </source>
</reference>
<dbReference type="EMBL" id="CP030032">
    <property type="protein sequence ID" value="AWV88179.1"/>
    <property type="molecule type" value="Genomic_DNA"/>
</dbReference>
<sequence>MADDPNKLELTHNVESRILKSLRKRKGVATAGDVAADTGLGYEQVDWALQQMLDLYKSHLDVDDEGNLRYRFDPALTRRGADPGRTWRKVKRVAWRTFVVVFKVWTMAMLVGYTIAFILLILAASLAAIGASASSDEGGDIGDAVMLPFMLVARFLEYMFWWNLFSSPNQGYYGNRRRRSRGGMFGGMGRKPYQKPSKAFYQKIFDYLFGPELPKADPLAPARAFAEFARSRNGRITAADWASRTGQSLDEAHNALGASLGRFRGDVDVTDDGTLVYRFDDLMVTADEADMRPRSALAPVWERKVTVPSFTGNDKKSNTRISLLNGFNLFMALAVLLVVQGLPLAAVIGLGWIPLIFSAMFFAIPLLRKRAHNKRAKQAEVENERRQALQVVFESAEHGGIARPVPEAAIPPTFQNSFLLDYEGDIQVTNASQNVYTFERLATDFEDGRRAREQANEVVFGKTVFSSDKEEKDLDEEAMEEFDRRLAMELGGDVFEVEQAQAAYAQVGR</sequence>
<dbReference type="Proteomes" id="UP000249799">
    <property type="component" value="Chromosome"/>
</dbReference>
<accession>A0A2Z4FGW7</accession>
<dbReference type="InterPro" id="IPR044200">
    <property type="entry name" value="At5g03900-like"/>
</dbReference>
<proteinExistence type="predicted"/>
<organism evidence="1 2">
    <name type="scientific">Bradymonas sediminis</name>
    <dbReference type="NCBI Taxonomy" id="1548548"/>
    <lineage>
        <taxon>Bacteria</taxon>
        <taxon>Deltaproteobacteria</taxon>
        <taxon>Bradymonadales</taxon>
        <taxon>Bradymonadaceae</taxon>
        <taxon>Bradymonas</taxon>
    </lineage>
</organism>
<dbReference type="PANTHER" id="PTHR47380">
    <property type="entry name" value="OS02G0533000 PROTEIN"/>
    <property type="match status" value="1"/>
</dbReference>
<dbReference type="OrthoDB" id="5484123at2"/>
<gene>
    <name evidence="1" type="ORF">DN745_02030</name>
</gene>